<reference evidence="3" key="1">
    <citation type="journal article" date="2016" name="Proc. Natl. Acad. Sci. U.S.A.">
        <title>Chromosome-level assembly of Arabidopsis thaliana Ler reveals the extent of translocation and inversion polymorphisms.</title>
        <authorList>
            <person name="Zapata L."/>
            <person name="Ding J."/>
            <person name="Willing E.M."/>
            <person name="Hartwig B."/>
            <person name="Bezdan D."/>
            <person name="Jiao W.B."/>
            <person name="Patel V."/>
            <person name="Velikkakam James G."/>
            <person name="Koornneef M."/>
            <person name="Ossowski S."/>
            <person name="Schneeberger K."/>
        </authorList>
    </citation>
    <scope>NUCLEOTIDE SEQUENCE [LARGE SCALE GENOMIC DNA]</scope>
    <source>
        <strain evidence="3">cv. Landsberg erecta</strain>
    </source>
</reference>
<name>A0A178UF30_ARATH</name>
<protein>
    <submittedName>
        <fullName evidence="2">Uncharacterized protein</fullName>
    </submittedName>
</protein>
<feature type="compositionally biased region" description="Polar residues" evidence="1">
    <location>
        <begin position="17"/>
        <end position="26"/>
    </location>
</feature>
<sequence>MSSSYRKNARTRETSGKNHQTPSTKMVSWKIWHVRDVENILVGASNDFLQRN</sequence>
<proteinExistence type="predicted"/>
<evidence type="ECO:0000313" key="2">
    <source>
        <dbReference type="EMBL" id="OAO92383.1"/>
    </source>
</evidence>
<accession>A0A178UF30</accession>
<dbReference type="EMBL" id="LUHQ01000005">
    <property type="protein sequence ID" value="OAO92383.1"/>
    <property type="molecule type" value="Genomic_DNA"/>
</dbReference>
<feature type="region of interest" description="Disordered" evidence="1">
    <location>
        <begin position="1"/>
        <end position="26"/>
    </location>
</feature>
<dbReference type="AlphaFoldDB" id="A0A178UF30"/>
<dbReference type="Proteomes" id="UP000078284">
    <property type="component" value="Chromosome 5"/>
</dbReference>
<evidence type="ECO:0000313" key="3">
    <source>
        <dbReference type="Proteomes" id="UP000078284"/>
    </source>
</evidence>
<evidence type="ECO:0000256" key="1">
    <source>
        <dbReference type="SAM" id="MobiDB-lite"/>
    </source>
</evidence>
<gene>
    <name evidence="2" type="ordered locus">AXX17_At5g36120</name>
</gene>
<organism evidence="2 3">
    <name type="scientific">Arabidopsis thaliana</name>
    <name type="common">Mouse-ear cress</name>
    <dbReference type="NCBI Taxonomy" id="3702"/>
    <lineage>
        <taxon>Eukaryota</taxon>
        <taxon>Viridiplantae</taxon>
        <taxon>Streptophyta</taxon>
        <taxon>Embryophyta</taxon>
        <taxon>Tracheophyta</taxon>
        <taxon>Spermatophyta</taxon>
        <taxon>Magnoliopsida</taxon>
        <taxon>eudicotyledons</taxon>
        <taxon>Gunneridae</taxon>
        <taxon>Pentapetalae</taxon>
        <taxon>rosids</taxon>
        <taxon>malvids</taxon>
        <taxon>Brassicales</taxon>
        <taxon>Brassicaceae</taxon>
        <taxon>Camelineae</taxon>
        <taxon>Arabidopsis</taxon>
    </lineage>
</organism>
<comment type="caution">
    <text evidence="2">The sequence shown here is derived from an EMBL/GenBank/DDBJ whole genome shotgun (WGS) entry which is preliminary data.</text>
</comment>